<accession>A0A5P8E8N6</accession>
<dbReference type="KEGG" id="alq:C7Y71_010010"/>
<dbReference type="EMBL" id="CP033459">
    <property type="protein sequence ID" value="QFQ13316.1"/>
    <property type="molecule type" value="Genomic_DNA"/>
</dbReference>
<reference evidence="1 2" key="1">
    <citation type="submission" date="2018-11" db="EMBL/GenBank/DDBJ databases">
        <authorList>
            <person name="Na S.W."/>
            <person name="Baik M."/>
        </authorList>
    </citation>
    <scope>NUCLEOTIDE SEQUENCE [LARGE SCALE GENOMIC DNA]</scope>
    <source>
        <strain evidence="1 2">E39</strain>
    </source>
</reference>
<sequence length="462" mass="52875">MTPKIKNQYTLKVPVSDTELLDLGVDGIMASVSTVEDTTSVFDDWRMQFRPVPGYAGEMFAPFGIDNQLPYKIRELIGSDEVTAQNKLFNVLTCYGAGLQLQDSTTKEPTKNAEANKFARRNALSSFYLEQITDMKYYFYAVCIVILSKDGSRINRLVHKDACFCRLQKADRQGRIRHVYYANWQYKSPQKGEVERISLLREHDPIGDLMVKMGKEAGMDGKKFVRTKERKFAILLRFPTVGCQYYPTPYYAAMFRGGSYDEKRLISAAKIAKIRNHASVKYQVEVNRDYWQKLISEERITDPLKQRERIKKEKENIRDFVAGVHNSGKAWITGFYIDPMGHEVRDIRVVNIEGTKEGGDYADDINVAANTLCYADNTHPNLVGAVPGKSQQNNSGSDKRELFTMKQAMETAFHDLLLRPLELVCEFNGWDDIVPTVPMIMLTTLDQHKDAERINPKQQQKL</sequence>
<keyword evidence="2" id="KW-1185">Reference proteome</keyword>
<evidence type="ECO:0000313" key="1">
    <source>
        <dbReference type="EMBL" id="QFQ13316.1"/>
    </source>
</evidence>
<dbReference type="Proteomes" id="UP000249375">
    <property type="component" value="Chromosome"/>
</dbReference>
<dbReference type="RefSeq" id="WP_111897546.1">
    <property type="nucleotide sequence ID" value="NZ_CP033459.1"/>
</dbReference>
<proteinExistence type="predicted"/>
<protein>
    <recommendedName>
        <fullName evidence="3">Phage portal protein</fullName>
    </recommendedName>
</protein>
<evidence type="ECO:0000313" key="2">
    <source>
        <dbReference type="Proteomes" id="UP000249375"/>
    </source>
</evidence>
<name>A0A5P8E8N6_9BACT</name>
<organism evidence="1 2">
    <name type="scientific">Pseudoprevotella muciniphila</name>
    <dbReference type="NCBI Taxonomy" id="2133944"/>
    <lineage>
        <taxon>Bacteria</taxon>
        <taxon>Pseudomonadati</taxon>
        <taxon>Bacteroidota</taxon>
        <taxon>Bacteroidia</taxon>
        <taxon>Bacteroidales</taxon>
        <taxon>Prevotellaceae</taxon>
        <taxon>Pseudoprevotella</taxon>
    </lineage>
</organism>
<evidence type="ECO:0008006" key="3">
    <source>
        <dbReference type="Google" id="ProtNLM"/>
    </source>
</evidence>
<dbReference type="AlphaFoldDB" id="A0A5P8E8N6"/>
<dbReference type="OrthoDB" id="671786at2"/>
<gene>
    <name evidence="1" type="ORF">C7Y71_010010</name>
</gene>